<keyword evidence="4" id="KW-1185">Reference proteome</keyword>
<sequence>MRIYSLKRIARILLFFAAMCATSLPAADSRPNFLFVLTDDQSYGMMGCDGNELTRTPNIDQLAREGVYFDRAYVTSAICTPSRISIFLSQYERKHGVNFNSGTSVAPEAWAKSYPVIMRESGYYTGYVGKNHAPIGKGGYNSGLMEESFDFFYAGHGHIRFYPKDVHEIFEGATYDTQVEIVNEGAQDFMSYEHRLDGAVRFLDERPADKPFCLSICLNLPHSAGTGTMQQRESDDEIYKSLYRDIEIPLPEHYVAKDEIETPRLPADVLRASERQASYNFVDTPEALKERTIRQMQSMTGIDCLIGNLRTKLETEGVDDNTIIIFCSDHGLFMGQHGLGGKALCYEQTTHVPMIVFDPELPTVLRGACCNELVQTIDIAATMLDLAEIEKPDTFQGLSLRPLLSGQGGAIRDHVFTENLWVTHFGNPRIEAVQDKRWKYIRYYRNDCVPASVKIQVAKDLGIKSSTMLYGIHDKEIAVYRNHAEASLRGEQPIYEELFDLETDPDELNNLIDDPAAKTQLEELRIVWKQQLTKVRGKGFPAVLRYTVDSEKDYKSK</sequence>
<evidence type="ECO:0000313" key="4">
    <source>
        <dbReference type="Proteomes" id="UP000011529"/>
    </source>
</evidence>
<reference evidence="3" key="2">
    <citation type="journal article" date="2013" name="Mar. Genomics">
        <title>Expression of sulfatases in Rhodopirellula baltica and the diversity of sulfatases in the genus Rhodopirellula.</title>
        <authorList>
            <person name="Wegner C.E."/>
            <person name="Richter-Heitmann T."/>
            <person name="Klindworth A."/>
            <person name="Klockow C."/>
            <person name="Richter M."/>
            <person name="Achstetter T."/>
            <person name="Glockner F.O."/>
            <person name="Harder J."/>
        </authorList>
    </citation>
    <scope>NUCLEOTIDE SEQUENCE [LARGE SCALE GENOMIC DNA]</scope>
    <source>
        <strain evidence="3">6C</strain>
    </source>
</reference>
<accession>M2ABT1</accession>
<feature type="chain" id="PRO_5004019997" evidence="1">
    <location>
        <begin position="27"/>
        <end position="557"/>
    </location>
</feature>
<evidence type="ECO:0000259" key="2">
    <source>
        <dbReference type="Pfam" id="PF00884"/>
    </source>
</evidence>
<comment type="caution">
    <text evidence="3">The sequence shown here is derived from an EMBL/GenBank/DDBJ whole genome shotgun (WGS) entry which is preliminary data.</text>
</comment>
<dbReference type="InterPro" id="IPR052701">
    <property type="entry name" value="GAG_Ulvan_Degrading_Sulfatases"/>
</dbReference>
<proteinExistence type="predicted"/>
<reference evidence="3" key="1">
    <citation type="submission" date="2012-11" db="EMBL/GenBank/DDBJ databases">
        <title>Permanent draft genomes of Rhodopirellula europaea strain SH398 and 6C.</title>
        <authorList>
            <person name="Richter M."/>
            <person name="Richter-Heitmann T."/>
            <person name="Frank C."/>
            <person name="Harder J."/>
            <person name="Glockner F.O."/>
        </authorList>
    </citation>
    <scope>NUCLEOTIDE SEQUENCE</scope>
    <source>
        <strain evidence="3">6C</strain>
    </source>
</reference>
<evidence type="ECO:0000256" key="1">
    <source>
        <dbReference type="SAM" id="SignalP"/>
    </source>
</evidence>
<feature type="signal peptide" evidence="1">
    <location>
        <begin position="1"/>
        <end position="26"/>
    </location>
</feature>
<dbReference type="PANTHER" id="PTHR43751">
    <property type="entry name" value="SULFATASE"/>
    <property type="match status" value="1"/>
</dbReference>
<dbReference type="Proteomes" id="UP000011529">
    <property type="component" value="Unassembled WGS sequence"/>
</dbReference>
<dbReference type="EMBL" id="ANMO01000222">
    <property type="protein sequence ID" value="EMB14225.1"/>
    <property type="molecule type" value="Genomic_DNA"/>
</dbReference>
<name>M2ABT1_9BACT</name>
<dbReference type="SUPFAM" id="SSF53649">
    <property type="entry name" value="Alkaline phosphatase-like"/>
    <property type="match status" value="1"/>
</dbReference>
<organism evidence="3 4">
    <name type="scientific">Rhodopirellula europaea 6C</name>
    <dbReference type="NCBI Taxonomy" id="1263867"/>
    <lineage>
        <taxon>Bacteria</taxon>
        <taxon>Pseudomonadati</taxon>
        <taxon>Planctomycetota</taxon>
        <taxon>Planctomycetia</taxon>
        <taxon>Pirellulales</taxon>
        <taxon>Pirellulaceae</taxon>
        <taxon>Rhodopirellula</taxon>
    </lineage>
</organism>
<keyword evidence="1" id="KW-0732">Signal</keyword>
<gene>
    <name evidence="3" type="ORF">RE6C_05034</name>
</gene>
<feature type="domain" description="Sulfatase N-terminal" evidence="2">
    <location>
        <begin position="31"/>
        <end position="388"/>
    </location>
</feature>
<dbReference type="Gene3D" id="3.40.720.10">
    <property type="entry name" value="Alkaline Phosphatase, subunit A"/>
    <property type="match status" value="2"/>
</dbReference>
<dbReference type="AlphaFoldDB" id="M2ABT1"/>
<dbReference type="PANTHER" id="PTHR43751:SF1">
    <property type="entry name" value="SULFATASE ATSG-RELATED"/>
    <property type="match status" value="1"/>
</dbReference>
<dbReference type="InterPro" id="IPR000917">
    <property type="entry name" value="Sulfatase_N"/>
</dbReference>
<dbReference type="InterPro" id="IPR017850">
    <property type="entry name" value="Alkaline_phosphatase_core_sf"/>
</dbReference>
<dbReference type="RefSeq" id="WP_008660744.1">
    <property type="nucleotide sequence ID" value="NZ_ANMO01000222.1"/>
</dbReference>
<dbReference type="Pfam" id="PF00884">
    <property type="entry name" value="Sulfatase"/>
    <property type="match status" value="1"/>
</dbReference>
<dbReference type="PATRIC" id="fig|1263867.3.peg.5390"/>
<protein>
    <submittedName>
        <fullName evidence="3">Mucin-desulfating sulfatase (N-acetylglucosamine-6-sulfatase)</fullName>
    </submittedName>
</protein>
<evidence type="ECO:0000313" key="3">
    <source>
        <dbReference type="EMBL" id="EMB14225.1"/>
    </source>
</evidence>